<gene>
    <name evidence="1" type="ORF">FB471_1666</name>
</gene>
<dbReference type="EMBL" id="VFML01000001">
    <property type="protein sequence ID" value="TQJ01950.1"/>
    <property type="molecule type" value="Genomic_DNA"/>
</dbReference>
<evidence type="ECO:0000313" key="2">
    <source>
        <dbReference type="Proteomes" id="UP000320876"/>
    </source>
</evidence>
<accession>A0A542DFW5</accession>
<keyword evidence="2" id="KW-1185">Reference proteome</keyword>
<dbReference type="OrthoDB" id="3264463at2"/>
<proteinExistence type="predicted"/>
<dbReference type="Pfam" id="PF13830">
    <property type="entry name" value="DUF4192"/>
    <property type="match status" value="1"/>
</dbReference>
<evidence type="ECO:0000313" key="1">
    <source>
        <dbReference type="EMBL" id="TQJ01950.1"/>
    </source>
</evidence>
<dbReference type="AlphaFoldDB" id="A0A542DFW5"/>
<comment type="caution">
    <text evidence="1">The sequence shown here is derived from an EMBL/GenBank/DDBJ whole genome shotgun (WGS) entry which is preliminary data.</text>
</comment>
<organism evidence="1 2">
    <name type="scientific">Amycolatopsis cihanbeyliensis</name>
    <dbReference type="NCBI Taxonomy" id="1128664"/>
    <lineage>
        <taxon>Bacteria</taxon>
        <taxon>Bacillati</taxon>
        <taxon>Actinomycetota</taxon>
        <taxon>Actinomycetes</taxon>
        <taxon>Pseudonocardiales</taxon>
        <taxon>Pseudonocardiaceae</taxon>
        <taxon>Amycolatopsis</taxon>
    </lineage>
</organism>
<sequence>MTTTTAVSEIKIKLRDPAQLLAATPALLGFRPEDSLVLIAHAMPRGDRIGLVLRGDLPPPGHEHELARHLAAPLVADGAVGVTVVVVGRHPGESEDGSARVVHSTLVDAVSAVLGEWGMRTMHALWVPRIEKGARYHCYVDSTCTGVLPEPTTTAAAAAVASAGQVTFGSREAMERLLAPVEDDVLARRSERLTAACEESADPDTRTERHCREVCGALGELARGELGLDDDRVVALARALSDTRVRDACLTTVLPRGSHRSLVAEQLWLRLIREVPAPERAEAACLLGYSAYMRGEGALAGMAFDSALRADPAHVLSGLMVRALRAGMPPARLLTLAEAEDVLDLERPFGRATAPRGPG</sequence>
<protein>
    <submittedName>
        <fullName evidence="1">Uncharacterized protein DUF4192</fullName>
    </submittedName>
</protein>
<reference evidence="1 2" key="1">
    <citation type="submission" date="2019-06" db="EMBL/GenBank/DDBJ databases">
        <title>Sequencing the genomes of 1000 actinobacteria strains.</title>
        <authorList>
            <person name="Klenk H.-P."/>
        </authorList>
    </citation>
    <scope>NUCLEOTIDE SEQUENCE [LARGE SCALE GENOMIC DNA]</scope>
    <source>
        <strain evidence="1 2">DSM 45679</strain>
    </source>
</reference>
<name>A0A542DFW5_AMYCI</name>
<dbReference type="Proteomes" id="UP000320876">
    <property type="component" value="Unassembled WGS sequence"/>
</dbReference>
<dbReference type="RefSeq" id="WP_141996740.1">
    <property type="nucleotide sequence ID" value="NZ_VFML01000001.1"/>
</dbReference>
<dbReference type="InterPro" id="IPR025447">
    <property type="entry name" value="DUF4192"/>
</dbReference>